<dbReference type="GO" id="GO:0044550">
    <property type="term" value="P:secondary metabolite biosynthetic process"/>
    <property type="evidence" value="ECO:0007669"/>
    <property type="project" value="TreeGrafter"/>
</dbReference>
<evidence type="ECO:0000313" key="4">
    <source>
        <dbReference type="EMBL" id="TWV99922.1"/>
    </source>
</evidence>
<dbReference type="OrthoDB" id="1374991at2"/>
<dbReference type="GO" id="GO:0005737">
    <property type="term" value="C:cytoplasm"/>
    <property type="evidence" value="ECO:0007669"/>
    <property type="project" value="TreeGrafter"/>
</dbReference>
<evidence type="ECO:0000259" key="3">
    <source>
        <dbReference type="Pfam" id="PF13193"/>
    </source>
</evidence>
<keyword evidence="2" id="KW-0597">Phosphoprotein</keyword>
<reference evidence="4 5" key="1">
    <citation type="submission" date="2019-08" db="EMBL/GenBank/DDBJ databases">
        <title>Whole genome sequencing of chitin degrading bacteria Chitinophaga pinensis YS16.</title>
        <authorList>
            <person name="Singh R.P."/>
            <person name="Manchanda G."/>
            <person name="Maurya I.K."/>
            <person name="Joshi N.K."/>
            <person name="Srivastava A.K."/>
        </authorList>
    </citation>
    <scope>NUCLEOTIDE SEQUENCE [LARGE SCALE GENOMIC DNA]</scope>
    <source>
        <strain evidence="4 5">YS-16</strain>
    </source>
</reference>
<feature type="domain" description="AMP-binding enzyme C-terminal" evidence="3">
    <location>
        <begin position="78"/>
        <end position="151"/>
    </location>
</feature>
<dbReference type="RefSeq" id="WP_146305802.1">
    <property type="nucleotide sequence ID" value="NZ_VOHS01000012.1"/>
</dbReference>
<dbReference type="AlphaFoldDB" id="A0A5C6LRV1"/>
<dbReference type="InterPro" id="IPR045851">
    <property type="entry name" value="AMP-bd_C_sf"/>
</dbReference>
<keyword evidence="5" id="KW-1185">Reference proteome</keyword>
<organism evidence="4 5">
    <name type="scientific">Chitinophaga pinensis</name>
    <dbReference type="NCBI Taxonomy" id="79329"/>
    <lineage>
        <taxon>Bacteria</taxon>
        <taxon>Pseudomonadati</taxon>
        <taxon>Bacteroidota</taxon>
        <taxon>Chitinophagia</taxon>
        <taxon>Chitinophagales</taxon>
        <taxon>Chitinophagaceae</taxon>
        <taxon>Chitinophaga</taxon>
    </lineage>
</organism>
<dbReference type="EMBL" id="VOHS01000012">
    <property type="protein sequence ID" value="TWV99922.1"/>
    <property type="molecule type" value="Genomic_DNA"/>
</dbReference>
<proteinExistence type="predicted"/>
<sequence length="193" mass="21129">MPAGAIGEIYIGGLGVADKYVNQPDLTAQSFSEDIISRFGKMYRTGDLGRWREDGTLEFLGRKDQQVKINGYRIETGEIEAQLAEHPAVGEVAVVARKNGAGKDMLVCYYTVQGNIALPVLKAFVKERLPFYMVPAAWVQIDTLPLTGNGKVDRKALAALVVDTSDSTLPDVLPDNEWEATLLEGWSNILGTR</sequence>
<dbReference type="GO" id="GO:0031177">
    <property type="term" value="F:phosphopantetheine binding"/>
    <property type="evidence" value="ECO:0007669"/>
    <property type="project" value="TreeGrafter"/>
</dbReference>
<dbReference type="Proteomes" id="UP000318815">
    <property type="component" value="Unassembled WGS sequence"/>
</dbReference>
<evidence type="ECO:0000256" key="1">
    <source>
        <dbReference type="ARBA" id="ARBA00022450"/>
    </source>
</evidence>
<dbReference type="Pfam" id="PF13193">
    <property type="entry name" value="AMP-binding_C"/>
    <property type="match status" value="1"/>
</dbReference>
<protein>
    <submittedName>
        <fullName evidence="4">Amino acid adenylation domain-containing protein</fullName>
    </submittedName>
</protein>
<dbReference type="SUPFAM" id="SSF56801">
    <property type="entry name" value="Acetyl-CoA synthetase-like"/>
    <property type="match status" value="1"/>
</dbReference>
<dbReference type="FunFam" id="3.30.300.30:FF:000010">
    <property type="entry name" value="Enterobactin synthetase component F"/>
    <property type="match status" value="1"/>
</dbReference>
<evidence type="ECO:0000313" key="5">
    <source>
        <dbReference type="Proteomes" id="UP000318815"/>
    </source>
</evidence>
<accession>A0A5C6LRV1</accession>
<gene>
    <name evidence="4" type="ORF">FEF09_14610</name>
</gene>
<keyword evidence="1" id="KW-0596">Phosphopantetheine</keyword>
<name>A0A5C6LRV1_9BACT</name>
<comment type="caution">
    <text evidence="4">The sequence shown here is derived from an EMBL/GenBank/DDBJ whole genome shotgun (WGS) entry which is preliminary data.</text>
</comment>
<evidence type="ECO:0000256" key="2">
    <source>
        <dbReference type="ARBA" id="ARBA00022553"/>
    </source>
</evidence>
<dbReference type="GO" id="GO:0043041">
    <property type="term" value="P:amino acid activation for nonribosomal peptide biosynthetic process"/>
    <property type="evidence" value="ECO:0007669"/>
    <property type="project" value="TreeGrafter"/>
</dbReference>
<dbReference type="Gene3D" id="2.30.38.10">
    <property type="entry name" value="Luciferase, Domain 3"/>
    <property type="match status" value="1"/>
</dbReference>
<dbReference type="PANTHER" id="PTHR45527:SF1">
    <property type="entry name" value="FATTY ACID SYNTHASE"/>
    <property type="match status" value="1"/>
</dbReference>
<dbReference type="InterPro" id="IPR025110">
    <property type="entry name" value="AMP-bd_C"/>
</dbReference>
<dbReference type="Gene3D" id="3.30.300.30">
    <property type="match status" value="1"/>
</dbReference>
<dbReference type="PANTHER" id="PTHR45527">
    <property type="entry name" value="NONRIBOSOMAL PEPTIDE SYNTHETASE"/>
    <property type="match status" value="1"/>
</dbReference>